<dbReference type="PANTHER" id="PTHR22888:SF9">
    <property type="entry name" value="CYTOCHROME C OXIDASE SUBUNIT 2"/>
    <property type="match status" value="1"/>
</dbReference>
<dbReference type="GO" id="GO:0005507">
    <property type="term" value="F:copper ion binding"/>
    <property type="evidence" value="ECO:0007669"/>
    <property type="project" value="InterPro"/>
</dbReference>
<dbReference type="OrthoDB" id="9773456at2"/>
<evidence type="ECO:0000256" key="11">
    <source>
        <dbReference type="ARBA" id="ARBA00023136"/>
    </source>
</evidence>
<feature type="transmembrane region" description="Helical" evidence="14">
    <location>
        <begin position="90"/>
        <end position="110"/>
    </location>
</feature>
<gene>
    <name evidence="17" type="primary">coxM</name>
    <name evidence="17" type="ORF">KOR42_06760</name>
</gene>
<dbReference type="GO" id="GO:0042773">
    <property type="term" value="P:ATP synthesis coupled electron transport"/>
    <property type="evidence" value="ECO:0007669"/>
    <property type="project" value="TreeGrafter"/>
</dbReference>
<dbReference type="PROSITE" id="PS50999">
    <property type="entry name" value="COX2_TM"/>
    <property type="match status" value="1"/>
</dbReference>
<evidence type="ECO:0000256" key="7">
    <source>
        <dbReference type="ARBA" id="ARBA00022967"/>
    </source>
</evidence>
<evidence type="ECO:0000256" key="3">
    <source>
        <dbReference type="ARBA" id="ARBA00022448"/>
    </source>
</evidence>
<dbReference type="GO" id="GO:0016491">
    <property type="term" value="F:oxidoreductase activity"/>
    <property type="evidence" value="ECO:0007669"/>
    <property type="project" value="UniProtKB-KW"/>
</dbReference>
<keyword evidence="9 14" id="KW-1133">Transmembrane helix</keyword>
<dbReference type="InterPro" id="IPR011759">
    <property type="entry name" value="Cyt_c_oxidase_su2_TM_dom"/>
</dbReference>
<dbReference type="GO" id="GO:0004129">
    <property type="term" value="F:cytochrome-c oxidase activity"/>
    <property type="evidence" value="ECO:0007669"/>
    <property type="project" value="UniProtKB-EC"/>
</dbReference>
<feature type="domain" description="Cytochrome oxidase subunit II copper A binding" evidence="15">
    <location>
        <begin position="144"/>
        <end position="273"/>
    </location>
</feature>
<keyword evidence="17" id="KW-0560">Oxidoreductase</keyword>
<dbReference type="RefSeq" id="WP_146507162.1">
    <property type="nucleotide sequence ID" value="NZ_SIHI01000001.1"/>
</dbReference>
<keyword evidence="4 12" id="KW-0679">Respiratory chain</keyword>
<evidence type="ECO:0000256" key="6">
    <source>
        <dbReference type="ARBA" id="ARBA00022723"/>
    </source>
</evidence>
<evidence type="ECO:0000256" key="4">
    <source>
        <dbReference type="ARBA" id="ARBA00022660"/>
    </source>
</evidence>
<dbReference type="EC" id="7.1.1.9" evidence="13"/>
<evidence type="ECO:0000256" key="8">
    <source>
        <dbReference type="ARBA" id="ARBA00022982"/>
    </source>
</evidence>
<evidence type="ECO:0000313" key="17">
    <source>
        <dbReference type="EMBL" id="TWT57316.1"/>
    </source>
</evidence>
<evidence type="ECO:0000256" key="5">
    <source>
        <dbReference type="ARBA" id="ARBA00022692"/>
    </source>
</evidence>
<evidence type="ECO:0000256" key="10">
    <source>
        <dbReference type="ARBA" id="ARBA00023008"/>
    </source>
</evidence>
<dbReference type="Pfam" id="PF02790">
    <property type="entry name" value="COX2_TM"/>
    <property type="match status" value="1"/>
</dbReference>
<dbReference type="Gene3D" id="1.10.287.90">
    <property type="match status" value="1"/>
</dbReference>
<accession>A0A5C5X2Y5</accession>
<name>A0A5C5X2Y5_9PLAN</name>
<proteinExistence type="inferred from homology"/>
<keyword evidence="8 12" id="KW-0249">Electron transport</keyword>
<dbReference type="SUPFAM" id="SSF81464">
    <property type="entry name" value="Cytochrome c oxidase subunit II-like, transmembrane region"/>
    <property type="match status" value="1"/>
</dbReference>
<keyword evidence="18" id="KW-1185">Reference proteome</keyword>
<comment type="caution">
    <text evidence="17">The sequence shown here is derived from an EMBL/GenBank/DDBJ whole genome shotgun (WGS) entry which is preliminary data.</text>
</comment>
<dbReference type="InterPro" id="IPR045187">
    <property type="entry name" value="CcO_II"/>
</dbReference>
<keyword evidence="3 12" id="KW-0813">Transport</keyword>
<evidence type="ECO:0000259" key="15">
    <source>
        <dbReference type="PROSITE" id="PS50857"/>
    </source>
</evidence>
<evidence type="ECO:0000259" key="16">
    <source>
        <dbReference type="PROSITE" id="PS50999"/>
    </source>
</evidence>
<evidence type="ECO:0000256" key="13">
    <source>
        <dbReference type="RuleBase" id="RU004024"/>
    </source>
</evidence>
<dbReference type="Gene3D" id="2.60.40.420">
    <property type="entry name" value="Cupredoxins - blue copper proteins"/>
    <property type="match status" value="1"/>
</dbReference>
<keyword evidence="11 14" id="KW-0472">Membrane</keyword>
<dbReference type="GO" id="GO:0005886">
    <property type="term" value="C:plasma membrane"/>
    <property type="evidence" value="ECO:0007669"/>
    <property type="project" value="UniProtKB-SubCell"/>
</dbReference>
<comment type="cofactor">
    <cofactor evidence="13">
        <name>Cu cation</name>
        <dbReference type="ChEBI" id="CHEBI:23378"/>
    </cofactor>
    <text evidence="13">Binds a copper A center.</text>
</comment>
<dbReference type="PANTHER" id="PTHR22888">
    <property type="entry name" value="CYTOCHROME C OXIDASE, SUBUNIT II"/>
    <property type="match status" value="1"/>
</dbReference>
<dbReference type="PROSITE" id="PS00078">
    <property type="entry name" value="COX2"/>
    <property type="match status" value="1"/>
</dbReference>
<keyword evidence="7" id="KW-1278">Translocase</keyword>
<dbReference type="EMBL" id="SIHI01000001">
    <property type="protein sequence ID" value="TWT57316.1"/>
    <property type="molecule type" value="Genomic_DNA"/>
</dbReference>
<dbReference type="PROSITE" id="PS50857">
    <property type="entry name" value="COX2_CUA"/>
    <property type="match status" value="1"/>
</dbReference>
<reference evidence="17 18" key="1">
    <citation type="submission" date="2019-02" db="EMBL/GenBank/DDBJ databases">
        <title>Deep-cultivation of Planctomycetes and their phenomic and genomic characterization uncovers novel biology.</title>
        <authorList>
            <person name="Wiegand S."/>
            <person name="Jogler M."/>
            <person name="Boedeker C."/>
            <person name="Pinto D."/>
            <person name="Vollmers J."/>
            <person name="Rivas-Marin E."/>
            <person name="Kohn T."/>
            <person name="Peeters S.H."/>
            <person name="Heuer A."/>
            <person name="Rast P."/>
            <person name="Oberbeckmann S."/>
            <person name="Bunk B."/>
            <person name="Jeske O."/>
            <person name="Meyerdierks A."/>
            <person name="Storesund J.E."/>
            <person name="Kallscheuer N."/>
            <person name="Luecker S."/>
            <person name="Lage O.M."/>
            <person name="Pohl T."/>
            <person name="Merkel B.J."/>
            <person name="Hornburger P."/>
            <person name="Mueller R.-W."/>
            <person name="Bruemmer F."/>
            <person name="Labrenz M."/>
            <person name="Spormann A.M."/>
            <person name="Op Den Camp H."/>
            <person name="Overmann J."/>
            <person name="Amann R."/>
            <person name="Jetten M.S.M."/>
            <person name="Mascher T."/>
            <person name="Medema M.H."/>
            <person name="Devos D.P."/>
            <person name="Kaster A.-K."/>
            <person name="Ovreas L."/>
            <person name="Rohde M."/>
            <person name="Galperin M.Y."/>
            <person name="Jogler C."/>
        </authorList>
    </citation>
    <scope>NUCLEOTIDE SEQUENCE [LARGE SCALE GENOMIC DNA]</scope>
    <source>
        <strain evidence="17 18">KOR42</strain>
    </source>
</reference>
<protein>
    <recommendedName>
        <fullName evidence="13">Cytochrome c oxidase subunit 2</fullName>
        <ecNumber evidence="13">7.1.1.9</ecNumber>
    </recommendedName>
</protein>
<evidence type="ECO:0000313" key="18">
    <source>
        <dbReference type="Proteomes" id="UP000317243"/>
    </source>
</evidence>
<evidence type="ECO:0000256" key="9">
    <source>
        <dbReference type="ARBA" id="ARBA00022989"/>
    </source>
</evidence>
<dbReference type="AlphaFoldDB" id="A0A5C5X2Y5"/>
<keyword evidence="5 12" id="KW-0812">Transmembrane</keyword>
<dbReference type="SUPFAM" id="SSF49503">
    <property type="entry name" value="Cupredoxins"/>
    <property type="match status" value="1"/>
</dbReference>
<dbReference type="Pfam" id="PF00116">
    <property type="entry name" value="COX2"/>
    <property type="match status" value="1"/>
</dbReference>
<keyword evidence="10 13" id="KW-0186">Copper</keyword>
<dbReference type="Proteomes" id="UP000317243">
    <property type="component" value="Unassembled WGS sequence"/>
</dbReference>
<evidence type="ECO:0000256" key="12">
    <source>
        <dbReference type="RuleBase" id="RU000456"/>
    </source>
</evidence>
<keyword evidence="6 13" id="KW-0479">Metal-binding</keyword>
<sequence>MKWFWCCFFTFWPILAVIVCLASPSLGWWFPGASASPLGERIDDLFYMILIISAITFIGTQAGLAYVLFRGAADTDKDPSHKAWFSHGSHELEVIWSVVPAFILLFIALYQMDVWAEYRVKDAFPQQKMRSVLERLGQERDEDSSLALAEVTARQFEWRIRYPGFDPETGDLLPLMPEPQATDLYAVNDLHLPSSSPVMINLKTMDVQHSFFLPELRIKQDAVPGLVIPIWLEANEQRTYQLLCAELCGWGHYKMKARFVAESEEDFLDYLHRLHEEQNYDRVENSEDVAAE</sequence>
<comment type="similarity">
    <text evidence="2 12">Belongs to the cytochrome c oxidase subunit 2 family.</text>
</comment>
<feature type="transmembrane region" description="Helical" evidence="14">
    <location>
        <begin position="46"/>
        <end position="69"/>
    </location>
</feature>
<comment type="function">
    <text evidence="13">Subunits I and II form the functional core of the enzyme complex. Electrons originating in cytochrome c are transferred via heme a and Cu(A) to the binuclear center formed by heme a3 and Cu(B).</text>
</comment>
<dbReference type="PRINTS" id="PR01166">
    <property type="entry name" value="CYCOXIDASEII"/>
</dbReference>
<dbReference type="InterPro" id="IPR036257">
    <property type="entry name" value="Cyt_c_oxidase_su2_TM_sf"/>
</dbReference>
<dbReference type="InterPro" id="IPR008972">
    <property type="entry name" value="Cupredoxin"/>
</dbReference>
<feature type="domain" description="Cytochrome oxidase subunit II transmembrane region profile" evidence="16">
    <location>
        <begin position="22"/>
        <end position="122"/>
    </location>
</feature>
<dbReference type="InterPro" id="IPR002429">
    <property type="entry name" value="CcO_II-like_C"/>
</dbReference>
<comment type="catalytic activity">
    <reaction evidence="13">
        <text>4 Fe(II)-[cytochrome c] + O2 + 8 H(+)(in) = 4 Fe(III)-[cytochrome c] + 2 H2O + 4 H(+)(out)</text>
        <dbReference type="Rhea" id="RHEA:11436"/>
        <dbReference type="Rhea" id="RHEA-COMP:10350"/>
        <dbReference type="Rhea" id="RHEA-COMP:14399"/>
        <dbReference type="ChEBI" id="CHEBI:15377"/>
        <dbReference type="ChEBI" id="CHEBI:15378"/>
        <dbReference type="ChEBI" id="CHEBI:15379"/>
        <dbReference type="ChEBI" id="CHEBI:29033"/>
        <dbReference type="ChEBI" id="CHEBI:29034"/>
        <dbReference type="EC" id="7.1.1.9"/>
    </reaction>
</comment>
<dbReference type="InterPro" id="IPR001505">
    <property type="entry name" value="Copper_CuA"/>
</dbReference>
<organism evidence="17 18">
    <name type="scientific">Thalassoglobus neptunius</name>
    <dbReference type="NCBI Taxonomy" id="1938619"/>
    <lineage>
        <taxon>Bacteria</taxon>
        <taxon>Pseudomonadati</taxon>
        <taxon>Planctomycetota</taxon>
        <taxon>Planctomycetia</taxon>
        <taxon>Planctomycetales</taxon>
        <taxon>Planctomycetaceae</taxon>
        <taxon>Thalassoglobus</taxon>
    </lineage>
</organism>
<evidence type="ECO:0000256" key="2">
    <source>
        <dbReference type="ARBA" id="ARBA00007866"/>
    </source>
</evidence>
<evidence type="ECO:0000256" key="14">
    <source>
        <dbReference type="SAM" id="Phobius"/>
    </source>
</evidence>
<comment type="subcellular location">
    <subcellularLocation>
        <location evidence="12">Cell membrane</location>
        <topology evidence="12">Multi-pass membrane protein</topology>
    </subcellularLocation>
    <subcellularLocation>
        <location evidence="1">Membrane</location>
        <topology evidence="1">Multi-pass membrane protein</topology>
    </subcellularLocation>
</comment>
<evidence type="ECO:0000256" key="1">
    <source>
        <dbReference type="ARBA" id="ARBA00004141"/>
    </source>
</evidence>